<dbReference type="RefSeq" id="WP_064438579.1">
    <property type="nucleotide sequence ID" value="NZ_BDDI01000001.1"/>
</dbReference>
<proteinExistence type="predicted"/>
<dbReference type="InterPro" id="IPR003777">
    <property type="entry name" value="XdhC_CoxI"/>
</dbReference>
<dbReference type="InterPro" id="IPR052698">
    <property type="entry name" value="MoCofactor_Util/Proc"/>
</dbReference>
<keyword evidence="4" id="KW-1185">Reference proteome</keyword>
<evidence type="ECO:0000259" key="2">
    <source>
        <dbReference type="Pfam" id="PF13478"/>
    </source>
</evidence>
<dbReference type="InterPro" id="IPR027051">
    <property type="entry name" value="XdhC_Rossmann_dom"/>
</dbReference>
<dbReference type="EMBL" id="JACHWS010000002">
    <property type="protein sequence ID" value="MBB3038344.1"/>
    <property type="molecule type" value="Genomic_DNA"/>
</dbReference>
<evidence type="ECO:0000259" key="1">
    <source>
        <dbReference type="Pfam" id="PF02625"/>
    </source>
</evidence>
<evidence type="ECO:0000313" key="3">
    <source>
        <dbReference type="EMBL" id="MBB3038344.1"/>
    </source>
</evidence>
<dbReference type="AlphaFoldDB" id="A0A839RQF0"/>
<evidence type="ECO:0000313" key="4">
    <source>
        <dbReference type="Proteomes" id="UP000567922"/>
    </source>
</evidence>
<protein>
    <submittedName>
        <fullName evidence="3">Xanthine dehydrogenase accessory factor</fullName>
    </submittedName>
</protein>
<feature type="domain" description="XdhC- CoxI" evidence="1">
    <location>
        <begin position="17"/>
        <end position="81"/>
    </location>
</feature>
<gene>
    <name evidence="3" type="ORF">FHU29_002793</name>
</gene>
<sequence>MGDAMRGVLTWLAAEAETGAEFALATVVAASGSVPLPVGSSMAVTREGQVLGGVSGGCVDADVHARAEEVLVTGIAQLTRYSPSGDFGNIALTCGGEIRVFVERICGEKLRLFRRASAAVLADKAVCSAVITRSDDPGRVGLRQWLIDGEACGDISALHRVMASASSAAESAELWNVGASEAFVIVLPPRPRMLIFGMSPFVAAMCDMGTMLGYKVSVCDSRGAFMEPARFSAASEVVIEDPATYMRNQLAAEGLDERTVILAMTHSGRFDTAVIAAALRGECSPAFIGALGSTATARERKQALKELGIPLDRVDRVSMPVGLPLGGRSPQEVSVAIAAELIAATTGRRGVQRAMRVEAEN</sequence>
<accession>A0A839RQF0</accession>
<dbReference type="PANTHER" id="PTHR30388">
    <property type="entry name" value="ALDEHYDE OXIDOREDUCTASE MOLYBDENUM COFACTOR ASSEMBLY PROTEIN"/>
    <property type="match status" value="1"/>
</dbReference>
<dbReference type="Pfam" id="PF02625">
    <property type="entry name" value="XdhC_CoxI"/>
    <property type="match status" value="1"/>
</dbReference>
<dbReference type="PANTHER" id="PTHR30388:SF4">
    <property type="entry name" value="MOLYBDENUM COFACTOR INSERTION CHAPERONE PAOD"/>
    <property type="match status" value="1"/>
</dbReference>
<comment type="caution">
    <text evidence="3">The sequence shown here is derived from an EMBL/GenBank/DDBJ whole genome shotgun (WGS) entry which is preliminary data.</text>
</comment>
<dbReference type="OrthoDB" id="9815497at2"/>
<reference evidence="3 4" key="1">
    <citation type="submission" date="2020-08" db="EMBL/GenBank/DDBJ databases">
        <title>Sequencing the genomes of 1000 actinobacteria strains.</title>
        <authorList>
            <person name="Klenk H.-P."/>
        </authorList>
    </citation>
    <scope>NUCLEOTIDE SEQUENCE [LARGE SCALE GENOMIC DNA]</scope>
    <source>
        <strain evidence="3 4">DSM 45258</strain>
    </source>
</reference>
<feature type="domain" description="XdhC Rossmann" evidence="2">
    <location>
        <begin position="193"/>
        <end position="341"/>
    </location>
</feature>
<dbReference type="Proteomes" id="UP000567922">
    <property type="component" value="Unassembled WGS sequence"/>
</dbReference>
<dbReference type="Pfam" id="PF13478">
    <property type="entry name" value="XdhC_C"/>
    <property type="match status" value="1"/>
</dbReference>
<organism evidence="3 4">
    <name type="scientific">Hoyosella altamirensis</name>
    <dbReference type="NCBI Taxonomy" id="616997"/>
    <lineage>
        <taxon>Bacteria</taxon>
        <taxon>Bacillati</taxon>
        <taxon>Actinomycetota</taxon>
        <taxon>Actinomycetes</taxon>
        <taxon>Mycobacteriales</taxon>
        <taxon>Hoyosellaceae</taxon>
        <taxon>Hoyosella</taxon>
    </lineage>
</organism>
<dbReference type="Gene3D" id="3.40.50.720">
    <property type="entry name" value="NAD(P)-binding Rossmann-like Domain"/>
    <property type="match status" value="1"/>
</dbReference>
<name>A0A839RQF0_9ACTN</name>